<feature type="domain" description="Mce/MlaD" evidence="3">
    <location>
        <begin position="44"/>
        <end position="120"/>
    </location>
</feature>
<feature type="transmembrane region" description="Helical" evidence="2">
    <location>
        <begin position="12"/>
        <end position="31"/>
    </location>
</feature>
<evidence type="ECO:0000313" key="4">
    <source>
        <dbReference type="EMBL" id="AJE87260.1"/>
    </source>
</evidence>
<feature type="compositionally biased region" description="Polar residues" evidence="1">
    <location>
        <begin position="395"/>
        <end position="405"/>
    </location>
</feature>
<dbReference type="Proteomes" id="UP000031523">
    <property type="component" value="Chromosome"/>
</dbReference>
<evidence type="ECO:0000313" key="5">
    <source>
        <dbReference type="Proteomes" id="UP000031523"/>
    </source>
</evidence>
<evidence type="ECO:0000256" key="2">
    <source>
        <dbReference type="SAM" id="Phobius"/>
    </source>
</evidence>
<gene>
    <name evidence="4" type="ORF">SLNWT_6884</name>
</gene>
<organism evidence="4 5">
    <name type="scientific">Streptomyces albus (strain ATCC 21838 / DSM 41398 / FERM P-419 / JCM 4703 / NBRC 107858)</name>
    <dbReference type="NCBI Taxonomy" id="1081613"/>
    <lineage>
        <taxon>Bacteria</taxon>
        <taxon>Bacillati</taxon>
        <taxon>Actinomycetota</taxon>
        <taxon>Actinomycetes</taxon>
        <taxon>Kitasatosporales</taxon>
        <taxon>Streptomycetaceae</taxon>
        <taxon>Streptomyces</taxon>
    </lineage>
</organism>
<dbReference type="PANTHER" id="PTHR33371:SF4">
    <property type="entry name" value="INTERMEMBRANE PHOSPHOLIPID TRANSPORT SYSTEM BINDING PROTEIN MLAD"/>
    <property type="match status" value="1"/>
</dbReference>
<keyword evidence="2" id="KW-0812">Transmembrane</keyword>
<dbReference type="InterPro" id="IPR052336">
    <property type="entry name" value="MlaD_Phospholipid_Transporter"/>
</dbReference>
<evidence type="ECO:0000256" key="1">
    <source>
        <dbReference type="SAM" id="MobiDB-lite"/>
    </source>
</evidence>
<keyword evidence="2" id="KW-1133">Transmembrane helix</keyword>
<protein>
    <submittedName>
        <fullName evidence="4">Virulence factor Mce family protein</fullName>
    </submittedName>
</protein>
<proteinExistence type="predicted"/>
<dbReference type="AlphaFoldDB" id="A0A0B5F6P9"/>
<feature type="compositionally biased region" description="Basic and acidic residues" evidence="1">
    <location>
        <begin position="424"/>
        <end position="433"/>
    </location>
</feature>
<dbReference type="EMBL" id="CP010519">
    <property type="protein sequence ID" value="AJE87260.1"/>
    <property type="molecule type" value="Genomic_DNA"/>
</dbReference>
<dbReference type="Pfam" id="PF02470">
    <property type="entry name" value="MlaD"/>
    <property type="match status" value="1"/>
</dbReference>
<keyword evidence="5" id="KW-1185">Reference proteome</keyword>
<accession>A0A0B5F6P9</accession>
<sequence>MRIPHSALPRIRLTVLVAFTVVCAMIFGYLWTHSGGSLPVITKKGYRIKLDIPKVSNLVENSDVMVAGVPIGKVAAIDVEGQQARVTMQLDDHAPLHGGAKIQVREKTLISETFLQVTDGKGKALPNGATLPSGSAAPAVEVDDILASLDPSTRKALGSSLRSLGMATDGTSRSISQALAGLGQLGNEGKTALDALAAQSDDLRRLTGNTAVLLAALNTRRGQISQLVSDGNSLASATAGNAGAVRQVVRQLPGTLDSAKTASGDITELSAALKPVAKDLRKTAPSLNAALRQLPPVASSLRALLPTLNSVLNKAPGTLTRVPTVATDLNRLLPSLEQDLLQVNPMLSYLRPYGQDISHLFVNWGASLSTGDSDGTILRLLPVLSGQMVTGLPITTNKGPFNQRNPYPAPGGAQDPNPFTGEYPRVEKEAPKK</sequence>
<dbReference type="KEGG" id="sals:SLNWT_6884"/>
<name>A0A0B5F6P9_STRA4</name>
<dbReference type="PANTHER" id="PTHR33371">
    <property type="entry name" value="INTERMEMBRANE PHOSPHOLIPID TRANSPORT SYSTEM BINDING PROTEIN MLAD-RELATED"/>
    <property type="match status" value="1"/>
</dbReference>
<keyword evidence="2" id="KW-0472">Membrane</keyword>
<dbReference type="InterPro" id="IPR003399">
    <property type="entry name" value="Mce/MlaD"/>
</dbReference>
<feature type="region of interest" description="Disordered" evidence="1">
    <location>
        <begin position="395"/>
        <end position="433"/>
    </location>
</feature>
<evidence type="ECO:0000259" key="3">
    <source>
        <dbReference type="Pfam" id="PF02470"/>
    </source>
</evidence>
<reference evidence="4 5" key="1">
    <citation type="submission" date="2015-01" db="EMBL/GenBank/DDBJ databases">
        <title>Enhanced salinomycin production by adjusting the supply of polyketide extender units in Streptomyce albus DSM 41398.</title>
        <authorList>
            <person name="Lu C."/>
        </authorList>
    </citation>
    <scope>NUCLEOTIDE SEQUENCE [LARGE SCALE GENOMIC DNA]</scope>
    <source>
        <strain evidence="5">ATCC 21838 / DSM 41398 / FERM P-419 / JCM 4703 / NBRC 107858</strain>
    </source>
</reference>